<evidence type="ECO:0000256" key="1">
    <source>
        <dbReference type="ARBA" id="ARBA00004141"/>
    </source>
</evidence>
<dbReference type="GO" id="GO:0016020">
    <property type="term" value="C:membrane"/>
    <property type="evidence" value="ECO:0007669"/>
    <property type="project" value="UniProtKB-SubCell"/>
</dbReference>
<keyword evidence="5 11" id="KW-0812">Transmembrane</keyword>
<dbReference type="CDD" id="cd03250">
    <property type="entry name" value="ABCC_MRP_domain1"/>
    <property type="match status" value="1"/>
</dbReference>
<evidence type="ECO:0000259" key="13">
    <source>
        <dbReference type="PROSITE" id="PS50929"/>
    </source>
</evidence>
<reference evidence="14 15" key="1">
    <citation type="submission" date="2019-07" db="EMBL/GenBank/DDBJ databases">
        <title>De Novo Assembly of kiwifruit Actinidia rufa.</title>
        <authorList>
            <person name="Sugita-Konishi S."/>
            <person name="Sato K."/>
            <person name="Mori E."/>
            <person name="Abe Y."/>
            <person name="Kisaki G."/>
            <person name="Hamano K."/>
            <person name="Suezawa K."/>
            <person name="Otani M."/>
            <person name="Fukuda T."/>
            <person name="Manabe T."/>
            <person name="Gomi K."/>
            <person name="Tabuchi M."/>
            <person name="Akimitsu K."/>
            <person name="Kataoka I."/>
        </authorList>
    </citation>
    <scope>NUCLEOTIDE SEQUENCE [LARGE SCALE GENOMIC DNA]</scope>
    <source>
        <strain evidence="15">cv. Fuchu</strain>
    </source>
</reference>
<dbReference type="InterPro" id="IPR050173">
    <property type="entry name" value="ABC_transporter_C-like"/>
</dbReference>
<protein>
    <recommendedName>
        <fullName evidence="3">ABC-type xenobiotic transporter</fullName>
        <ecNumber evidence="3">7.6.2.2</ecNumber>
    </recommendedName>
</protein>
<evidence type="ECO:0000256" key="9">
    <source>
        <dbReference type="ARBA" id="ARBA00023136"/>
    </source>
</evidence>
<dbReference type="SUPFAM" id="SSF52540">
    <property type="entry name" value="P-loop containing nucleoside triphosphate hydrolases"/>
    <property type="match status" value="1"/>
</dbReference>
<dbReference type="GO" id="GO:0005524">
    <property type="term" value="F:ATP binding"/>
    <property type="evidence" value="ECO:0007669"/>
    <property type="project" value="UniProtKB-KW"/>
</dbReference>
<dbReference type="Pfam" id="PF00664">
    <property type="entry name" value="ABC_membrane"/>
    <property type="match status" value="2"/>
</dbReference>
<feature type="domain" description="ABC transporter" evidence="12">
    <location>
        <begin position="679"/>
        <end position="894"/>
    </location>
</feature>
<evidence type="ECO:0000256" key="3">
    <source>
        <dbReference type="ARBA" id="ARBA00012191"/>
    </source>
</evidence>
<dbReference type="InterPro" id="IPR003593">
    <property type="entry name" value="AAA+_ATPase"/>
</dbReference>
<evidence type="ECO:0000313" key="14">
    <source>
        <dbReference type="EMBL" id="GFY83437.1"/>
    </source>
</evidence>
<evidence type="ECO:0000256" key="5">
    <source>
        <dbReference type="ARBA" id="ARBA00022692"/>
    </source>
</evidence>
<dbReference type="PROSITE" id="PS50929">
    <property type="entry name" value="ABC_TM1F"/>
    <property type="match status" value="2"/>
</dbReference>
<feature type="transmembrane region" description="Helical" evidence="11">
    <location>
        <begin position="409"/>
        <end position="434"/>
    </location>
</feature>
<evidence type="ECO:0000313" key="15">
    <source>
        <dbReference type="Proteomes" id="UP000585474"/>
    </source>
</evidence>
<proteinExistence type="inferred from homology"/>
<keyword evidence="4" id="KW-0813">Transport</keyword>
<feature type="transmembrane region" description="Helical" evidence="11">
    <location>
        <begin position="213"/>
        <end position="237"/>
    </location>
</feature>
<comment type="catalytic activity">
    <reaction evidence="10">
        <text>ATP + H2O + xenobioticSide 1 = ADP + phosphate + xenobioticSide 2.</text>
        <dbReference type="EC" id="7.6.2.2"/>
    </reaction>
</comment>
<dbReference type="OrthoDB" id="6500128at2759"/>
<feature type="domain" description="ABC transmembrane type-1" evidence="13">
    <location>
        <begin position="500"/>
        <end position="649"/>
    </location>
</feature>
<dbReference type="PROSITE" id="PS00211">
    <property type="entry name" value="ABC_TRANSPORTER_1"/>
    <property type="match status" value="1"/>
</dbReference>
<dbReference type="EMBL" id="BJWL01000003">
    <property type="protein sequence ID" value="GFY83437.1"/>
    <property type="molecule type" value="Genomic_DNA"/>
</dbReference>
<comment type="caution">
    <text evidence="14">The sequence shown here is derived from an EMBL/GenBank/DDBJ whole genome shotgun (WGS) entry which is preliminary data.</text>
</comment>
<dbReference type="InterPro" id="IPR036640">
    <property type="entry name" value="ABC1_TM_sf"/>
</dbReference>
<evidence type="ECO:0000256" key="6">
    <source>
        <dbReference type="ARBA" id="ARBA00022741"/>
    </source>
</evidence>
<accession>A0A7J0ECR5</accession>
<dbReference type="Pfam" id="PF00005">
    <property type="entry name" value="ABC_tran"/>
    <property type="match status" value="1"/>
</dbReference>
<evidence type="ECO:0000256" key="2">
    <source>
        <dbReference type="ARBA" id="ARBA00009726"/>
    </source>
</evidence>
<dbReference type="Proteomes" id="UP000585474">
    <property type="component" value="Unassembled WGS sequence"/>
</dbReference>
<dbReference type="GO" id="GO:0016887">
    <property type="term" value="F:ATP hydrolysis activity"/>
    <property type="evidence" value="ECO:0007669"/>
    <property type="project" value="InterPro"/>
</dbReference>
<sequence length="1218" mass="137093">MASSPSPSFETTMGVAIRQAKELRRSSLSLRWWRRDKPNTLFLHLLHQQRRENHFDGYYYQRHGSHKGGTGGRVIVAVVIGRNRSDRWYCGELTGQESEEEQWRAYGFYFVGTLIASADNENPCSTDLKFLTQPSSCINHALMLCFDILIMVMFLFNLIQKRSSKSAYMSAHFHDNTRVQILSVIFNGVLGLVYLFLGIWMVEEKLRLTHTVLPLHCWFLVLFHGLTWLPVGLTVSLRGKHFPKAPLRLLAILTFLFSGIACGLSLFAVVTTKEASIKVALDVLSFLGASLLLLCTFKGYKYEEIDDFLYTPLNSEVNGSSKTESVVPVIPFSRARFFSQISFWWLNPLMRKGREKTLGDEDIPNLREEDRAEACYLLFTEQFNKQKQCNPSSQPSVLRTIILCHWKEIFVSGFFALIKVIALSAGPLLLNAFIEVAEGNENFKNEGYVLAITLFFSKSIESLAQRQWYFRSRLIGLKVRSLLTAVIYKKQLRLSNAAKMMHSAVGLATIASLVVITLIVLCNTPLAKLQHKFQTKLMVAQDERLKASSEALVNMKVLKLYAWETYFKNVIENLRKVEHKSLEAVQSCKSYNGFLYWSSTVLVSTATFGACYFLGVPLYASNVFTFLATLRLAQDPIRSIPDVIGVVIQAKVAFSRVVNFLEAPELENANTRKKCTMEMESHNIFIGSANFSWEANPSKPTLRNVNLEIRPGEKLAICGEVGSGKSTLSGGNPWRGSKYPGNSWIQTGSIRDNILFGSALDNERYQETLKKCSLVKDLELLPYEDLTEIGERGVNLSGGQKQRIQLARALYQDADIYLLDDPFSAVDAHTATSLFNEYVMGALSTKTVLLVTHQVDFLRAFDSVLLMSDGEIVHAAPYHQLLASSRDFQDLVNAHKETAGSERLAEVSSTQKRATSAKEIRETRSDNNFEAAGGDQLIKHEEREVGDRGFRPYMQYLNQNKGYLFFSMASLCHLTFMIGLILQNTWMAANVDNPHVSSDLSIVDLDVPFSIIFTVGATINAYANLTVLAVVTWQVLFVSIPMVYFAVCLQRYYFTSAKELMRINGTTKSLVANHLAESIAGSMTIRAFEEENRFFVKNLDLIDVNASPFFHSFAANEWLIQRLETLCAIVLSSSTLCMVLLPPGTFSSGFIGMALSYGLSLNMSLVYSIQSQCTLENYIISVERLNQYMHIPSEAPEVIEENRPPVIWPTLGKVEIQN</sequence>
<dbReference type="PANTHER" id="PTHR24223:SF369">
    <property type="entry name" value="ABC TRANSPORTER C FAMILY MEMBER 10"/>
    <property type="match status" value="1"/>
</dbReference>
<evidence type="ECO:0000256" key="4">
    <source>
        <dbReference type="ARBA" id="ARBA00022448"/>
    </source>
</evidence>
<keyword evidence="8 11" id="KW-1133">Transmembrane helix</keyword>
<dbReference type="GO" id="GO:0008559">
    <property type="term" value="F:ABC-type xenobiotic transporter activity"/>
    <property type="evidence" value="ECO:0007669"/>
    <property type="project" value="UniProtKB-EC"/>
</dbReference>
<feature type="transmembrane region" description="Helical" evidence="11">
    <location>
        <begin position="141"/>
        <end position="159"/>
    </location>
</feature>
<evidence type="ECO:0000256" key="7">
    <source>
        <dbReference type="ARBA" id="ARBA00022840"/>
    </source>
</evidence>
<comment type="subcellular location">
    <subcellularLocation>
        <location evidence="1">Membrane</location>
        <topology evidence="1">Multi-pass membrane protein</topology>
    </subcellularLocation>
</comment>
<dbReference type="EC" id="7.6.2.2" evidence="3"/>
<dbReference type="AlphaFoldDB" id="A0A7J0ECR5"/>
<organism evidence="14 15">
    <name type="scientific">Actinidia rufa</name>
    <dbReference type="NCBI Taxonomy" id="165716"/>
    <lineage>
        <taxon>Eukaryota</taxon>
        <taxon>Viridiplantae</taxon>
        <taxon>Streptophyta</taxon>
        <taxon>Embryophyta</taxon>
        <taxon>Tracheophyta</taxon>
        <taxon>Spermatophyta</taxon>
        <taxon>Magnoliopsida</taxon>
        <taxon>eudicotyledons</taxon>
        <taxon>Gunneridae</taxon>
        <taxon>Pentapetalae</taxon>
        <taxon>asterids</taxon>
        <taxon>Ericales</taxon>
        <taxon>Actinidiaceae</taxon>
        <taxon>Actinidia</taxon>
    </lineage>
</organism>
<feature type="transmembrane region" description="Helical" evidence="11">
    <location>
        <begin position="500"/>
        <end position="521"/>
    </location>
</feature>
<dbReference type="Pfam" id="PF24358">
    <property type="entry name" value="ABCC10_N"/>
    <property type="match status" value="1"/>
</dbReference>
<dbReference type="InterPro" id="IPR003439">
    <property type="entry name" value="ABC_transporter-like_ATP-bd"/>
</dbReference>
<keyword evidence="9 11" id="KW-0472">Membrane</keyword>
<feature type="transmembrane region" description="Helical" evidence="11">
    <location>
        <begin position="962"/>
        <end position="982"/>
    </location>
</feature>
<feature type="domain" description="ABC transmembrane type-1" evidence="13">
    <location>
        <begin position="996"/>
        <end position="1177"/>
    </location>
</feature>
<dbReference type="InterPro" id="IPR027417">
    <property type="entry name" value="P-loop_NTPase"/>
</dbReference>
<dbReference type="PROSITE" id="PS50893">
    <property type="entry name" value="ABC_TRANSPORTER_2"/>
    <property type="match status" value="1"/>
</dbReference>
<dbReference type="Gene3D" id="3.40.50.300">
    <property type="entry name" value="P-loop containing nucleotide triphosphate hydrolases"/>
    <property type="match status" value="1"/>
</dbReference>
<dbReference type="Gene3D" id="1.20.1560.10">
    <property type="entry name" value="ABC transporter type 1, transmembrane domain"/>
    <property type="match status" value="2"/>
</dbReference>
<keyword evidence="6" id="KW-0547">Nucleotide-binding</keyword>
<comment type="similarity">
    <text evidence="2">Belongs to the ABC transporter superfamily. ABCC family. Conjugate transporter (TC 3.A.1.208) subfamily.</text>
</comment>
<keyword evidence="15" id="KW-1185">Reference proteome</keyword>
<dbReference type="InterPro" id="IPR011527">
    <property type="entry name" value="ABC1_TM_dom"/>
</dbReference>
<dbReference type="CDD" id="cd18579">
    <property type="entry name" value="ABC_6TM_ABCC_D1"/>
    <property type="match status" value="1"/>
</dbReference>
<dbReference type="FunFam" id="3.40.50.300:FF:000997">
    <property type="entry name" value="Multidrug resistance-associated protein 1"/>
    <property type="match status" value="1"/>
</dbReference>
<name>A0A7J0ECR5_9ERIC</name>
<evidence type="ECO:0000259" key="12">
    <source>
        <dbReference type="PROSITE" id="PS50893"/>
    </source>
</evidence>
<dbReference type="InterPro" id="IPR044746">
    <property type="entry name" value="ABCC_6TM_D1"/>
</dbReference>
<evidence type="ECO:0000256" key="11">
    <source>
        <dbReference type="SAM" id="Phobius"/>
    </source>
</evidence>
<feature type="transmembrane region" description="Helical" evidence="11">
    <location>
        <begin position="179"/>
        <end position="201"/>
    </location>
</feature>
<feature type="transmembrane region" description="Helical" evidence="11">
    <location>
        <begin position="249"/>
        <end position="269"/>
    </location>
</feature>
<evidence type="ECO:0000256" key="10">
    <source>
        <dbReference type="ARBA" id="ARBA00034018"/>
    </source>
</evidence>
<dbReference type="CDD" id="cd18580">
    <property type="entry name" value="ABC_6TM_ABCC_D2"/>
    <property type="match status" value="1"/>
</dbReference>
<feature type="transmembrane region" description="Helical" evidence="11">
    <location>
        <begin position="275"/>
        <end position="295"/>
    </location>
</feature>
<keyword evidence="7" id="KW-0067">ATP-binding</keyword>
<dbReference type="PANTHER" id="PTHR24223">
    <property type="entry name" value="ATP-BINDING CASSETTE SUB-FAMILY C"/>
    <property type="match status" value="1"/>
</dbReference>
<dbReference type="InterPro" id="IPR017871">
    <property type="entry name" value="ABC_transporter-like_CS"/>
</dbReference>
<dbReference type="SMART" id="SM00382">
    <property type="entry name" value="AAA"/>
    <property type="match status" value="1"/>
</dbReference>
<gene>
    <name evidence="14" type="ORF">Acr_03g0002110</name>
</gene>
<feature type="transmembrane region" description="Helical" evidence="11">
    <location>
        <begin position="1035"/>
        <end position="1054"/>
    </location>
</feature>
<dbReference type="SUPFAM" id="SSF90123">
    <property type="entry name" value="ABC transporter transmembrane region"/>
    <property type="match status" value="2"/>
</dbReference>
<dbReference type="InterPro" id="IPR056228">
    <property type="entry name" value="ABCC10-like_N"/>
</dbReference>
<dbReference type="InterPro" id="IPR044726">
    <property type="entry name" value="ABCC_6TM_D2"/>
</dbReference>
<evidence type="ECO:0000256" key="8">
    <source>
        <dbReference type="ARBA" id="ARBA00022989"/>
    </source>
</evidence>